<dbReference type="GO" id="GO:0006096">
    <property type="term" value="P:glycolytic process"/>
    <property type="evidence" value="ECO:0007669"/>
    <property type="project" value="UniProtKB-UniRule"/>
</dbReference>
<dbReference type="AlphaFoldDB" id="A0A843YN61"/>
<comment type="function">
    <text evidence="8">Involved in the gluconeogenesis. Catalyzes stereospecifically the conversion of dihydroxyacetone phosphate (DHAP) to D-glyceraldehyde-3-phosphate (G3P).</text>
</comment>
<dbReference type="EMBL" id="WIBF01000028">
    <property type="protein sequence ID" value="MQQ10844.1"/>
    <property type="molecule type" value="Genomic_DNA"/>
</dbReference>
<evidence type="ECO:0000313" key="10">
    <source>
        <dbReference type="EMBL" id="MQQ10844.1"/>
    </source>
</evidence>
<dbReference type="HAMAP" id="MF_00147_B">
    <property type="entry name" value="TIM_B"/>
    <property type="match status" value="1"/>
</dbReference>
<comment type="subunit">
    <text evidence="8 9">Homodimer.</text>
</comment>
<dbReference type="UniPathway" id="UPA00109">
    <property type="reaction ID" value="UER00189"/>
</dbReference>
<evidence type="ECO:0000256" key="7">
    <source>
        <dbReference type="ARBA" id="ARBA00023235"/>
    </source>
</evidence>
<dbReference type="InterPro" id="IPR035990">
    <property type="entry name" value="TIM_sf"/>
</dbReference>
<dbReference type="CDD" id="cd00311">
    <property type="entry name" value="TIM"/>
    <property type="match status" value="1"/>
</dbReference>
<keyword evidence="11" id="KW-1185">Reference proteome</keyword>
<comment type="catalytic activity">
    <reaction evidence="8 9">
        <text>D-glyceraldehyde 3-phosphate = dihydroxyacetone phosphate</text>
        <dbReference type="Rhea" id="RHEA:18585"/>
        <dbReference type="ChEBI" id="CHEBI:57642"/>
        <dbReference type="ChEBI" id="CHEBI:59776"/>
        <dbReference type="EC" id="5.3.1.1"/>
    </reaction>
</comment>
<comment type="subcellular location">
    <subcellularLocation>
        <location evidence="8 9">Cytoplasm</location>
    </subcellularLocation>
</comment>
<feature type="binding site" evidence="8">
    <location>
        <begin position="231"/>
        <end position="232"/>
    </location>
    <ligand>
        <name>substrate</name>
    </ligand>
</feature>
<evidence type="ECO:0000256" key="4">
    <source>
        <dbReference type="ARBA" id="ARBA00022432"/>
    </source>
</evidence>
<dbReference type="RefSeq" id="WP_153218120.1">
    <property type="nucleotide sequence ID" value="NZ_WIBF01000028.1"/>
</dbReference>
<comment type="similarity">
    <text evidence="3 8 9">Belongs to the triosephosphate isomerase family.</text>
</comment>
<dbReference type="InterPro" id="IPR022896">
    <property type="entry name" value="TrioseP_Isoase_bac/euk"/>
</dbReference>
<feature type="binding site" evidence="8">
    <location>
        <begin position="15"/>
        <end position="17"/>
    </location>
    <ligand>
        <name>substrate</name>
    </ligand>
</feature>
<dbReference type="Pfam" id="PF00121">
    <property type="entry name" value="TIM"/>
    <property type="match status" value="1"/>
</dbReference>
<protein>
    <recommendedName>
        <fullName evidence="8 9">Triosephosphate isomerase</fullName>
        <shortName evidence="8">TIM</shortName>
        <shortName evidence="8">TPI</shortName>
        <ecNumber evidence="8 9">5.3.1.1</ecNumber>
    </recommendedName>
    <alternativeName>
        <fullName evidence="8">Triose-phosphate isomerase</fullName>
    </alternativeName>
</protein>
<comment type="pathway">
    <text evidence="2">Carbohydrate metabolism; erythritol degradation.</text>
</comment>
<dbReference type="Gene3D" id="3.20.20.70">
    <property type="entry name" value="Aldolase class I"/>
    <property type="match status" value="1"/>
</dbReference>
<reference evidence="10 11" key="1">
    <citation type="submission" date="2019-10" db="EMBL/GenBank/DDBJ databases">
        <title>Epibacterium sp. nov., isolated from seawater.</title>
        <authorList>
            <person name="Zhang X."/>
            <person name="Li N."/>
        </authorList>
    </citation>
    <scope>NUCLEOTIDE SEQUENCE [LARGE SCALE GENOMIC DNA]</scope>
    <source>
        <strain evidence="10 11">SM1979</strain>
    </source>
</reference>
<evidence type="ECO:0000256" key="9">
    <source>
        <dbReference type="RuleBase" id="RU363013"/>
    </source>
</evidence>
<dbReference type="PANTHER" id="PTHR21139:SF42">
    <property type="entry name" value="TRIOSEPHOSPHATE ISOMERASE"/>
    <property type="match status" value="1"/>
</dbReference>
<dbReference type="SUPFAM" id="SSF51351">
    <property type="entry name" value="Triosephosphate isomerase (TIM)"/>
    <property type="match status" value="1"/>
</dbReference>
<evidence type="ECO:0000313" key="11">
    <source>
        <dbReference type="Proteomes" id="UP000444174"/>
    </source>
</evidence>
<dbReference type="GO" id="GO:0019563">
    <property type="term" value="P:glycerol catabolic process"/>
    <property type="evidence" value="ECO:0007669"/>
    <property type="project" value="TreeGrafter"/>
</dbReference>
<comment type="pathway">
    <text evidence="8 9">Carbohydrate degradation; glycolysis; D-glyceraldehyde 3-phosphate from glycerone phosphate: step 1/1.</text>
</comment>
<evidence type="ECO:0000256" key="6">
    <source>
        <dbReference type="ARBA" id="ARBA00023152"/>
    </source>
</evidence>
<dbReference type="InterPro" id="IPR013785">
    <property type="entry name" value="Aldolase_TIM"/>
</dbReference>
<keyword evidence="6 8" id="KW-0324">Glycolysis</keyword>
<dbReference type="PROSITE" id="PS00171">
    <property type="entry name" value="TIM_1"/>
    <property type="match status" value="1"/>
</dbReference>
<organism evidence="10 11">
    <name type="scientific">Tritonibacter litoralis</name>
    <dbReference type="NCBI Taxonomy" id="2662264"/>
    <lineage>
        <taxon>Bacteria</taxon>
        <taxon>Pseudomonadati</taxon>
        <taxon>Pseudomonadota</taxon>
        <taxon>Alphaproteobacteria</taxon>
        <taxon>Rhodobacterales</taxon>
        <taxon>Paracoccaceae</taxon>
        <taxon>Tritonibacter</taxon>
    </lineage>
</organism>
<feature type="binding site" evidence="8">
    <location>
        <position position="210"/>
    </location>
    <ligand>
        <name>substrate</name>
    </ligand>
</feature>
<dbReference type="PROSITE" id="PS51440">
    <property type="entry name" value="TIM_2"/>
    <property type="match status" value="1"/>
</dbReference>
<dbReference type="Proteomes" id="UP000444174">
    <property type="component" value="Unassembled WGS sequence"/>
</dbReference>
<gene>
    <name evidence="8 10" type="primary">tpiA</name>
    <name evidence="10" type="ORF">GFB49_20545</name>
</gene>
<feature type="active site" description="Proton acceptor" evidence="8">
    <location>
        <position position="169"/>
    </location>
</feature>
<evidence type="ECO:0000256" key="3">
    <source>
        <dbReference type="ARBA" id="ARBA00007422"/>
    </source>
</evidence>
<feature type="active site" description="Electrophile" evidence="8">
    <location>
        <position position="99"/>
    </location>
</feature>
<evidence type="ECO:0000256" key="1">
    <source>
        <dbReference type="ARBA" id="ARBA00000148"/>
    </source>
</evidence>
<dbReference type="UniPathway" id="UPA00138"/>
<dbReference type="PANTHER" id="PTHR21139">
    <property type="entry name" value="TRIOSEPHOSPHATE ISOMERASE"/>
    <property type="match status" value="1"/>
</dbReference>
<sequence length="259" mass="27295">MSNATHIEPFLIIGNWKMNGDRELLQRFSNDIEVTAPNGCKQIICPPSVLVTTACDAFADHSIDVGGQDCSQHLSGAFTGDLSPNMLVEAGARWVILGHSERRSSYSETSEEVAEKTAAAIKAGLTPIICIGESATDREASMHLEVIVDQLEASTPETLQAGEAAIAYEPVWAIGSGVSASEDQVREAHDVIAKWLIQRRVPLPVLYGGSVKATSAASLSAIQNVDGFLIGGASLDPESFNTIGANVAETLGSSSRSGQ</sequence>
<comment type="pathway">
    <text evidence="8 9">Carbohydrate biosynthesis; gluconeogenesis.</text>
</comment>
<dbReference type="GO" id="GO:0046166">
    <property type="term" value="P:glyceraldehyde-3-phosphate biosynthetic process"/>
    <property type="evidence" value="ECO:0007669"/>
    <property type="project" value="TreeGrafter"/>
</dbReference>
<evidence type="ECO:0000256" key="2">
    <source>
        <dbReference type="ARBA" id="ARBA00004939"/>
    </source>
</evidence>
<comment type="catalytic activity">
    <reaction evidence="1">
        <text>L-erythrulose 1-phosphate = D-erythrulose 4-phosphate</text>
        <dbReference type="Rhea" id="RHEA:49588"/>
        <dbReference type="ChEBI" id="CHEBI:58002"/>
        <dbReference type="ChEBI" id="CHEBI:90796"/>
        <dbReference type="EC" id="5.3.1.33"/>
    </reaction>
</comment>
<dbReference type="EC" id="5.3.1.1" evidence="8 9"/>
<proteinExistence type="inferred from homology"/>
<feature type="binding site" evidence="8">
    <location>
        <position position="175"/>
    </location>
    <ligand>
        <name>substrate</name>
    </ligand>
</feature>
<dbReference type="InterPro" id="IPR020861">
    <property type="entry name" value="Triosephosphate_isomerase_AS"/>
</dbReference>
<dbReference type="InterPro" id="IPR000652">
    <property type="entry name" value="Triosephosphate_isomerase"/>
</dbReference>
<dbReference type="GO" id="GO:0006094">
    <property type="term" value="P:gluconeogenesis"/>
    <property type="evidence" value="ECO:0007669"/>
    <property type="project" value="UniProtKB-UniRule"/>
</dbReference>
<evidence type="ECO:0000256" key="5">
    <source>
        <dbReference type="ARBA" id="ARBA00022490"/>
    </source>
</evidence>
<keyword evidence="4 8" id="KW-0312">Gluconeogenesis</keyword>
<keyword evidence="5 8" id="KW-0963">Cytoplasm</keyword>
<comment type="caution">
    <text evidence="10">The sequence shown here is derived from an EMBL/GenBank/DDBJ whole genome shotgun (WGS) entry which is preliminary data.</text>
</comment>
<keyword evidence="7 8" id="KW-0413">Isomerase</keyword>
<dbReference type="UniPathway" id="UPA01066"/>
<dbReference type="NCBIfam" id="TIGR00419">
    <property type="entry name" value="tim"/>
    <property type="match status" value="1"/>
</dbReference>
<dbReference type="GO" id="GO:0004807">
    <property type="term" value="F:triose-phosphate isomerase activity"/>
    <property type="evidence" value="ECO:0007669"/>
    <property type="project" value="UniProtKB-UniRule"/>
</dbReference>
<accession>A0A843YN61</accession>
<evidence type="ECO:0000256" key="8">
    <source>
        <dbReference type="HAMAP-Rule" id="MF_00147"/>
    </source>
</evidence>
<dbReference type="GO" id="GO:0005829">
    <property type="term" value="C:cytosol"/>
    <property type="evidence" value="ECO:0007669"/>
    <property type="project" value="TreeGrafter"/>
</dbReference>
<name>A0A843YN61_9RHOB</name>